<dbReference type="HOGENOM" id="CLU_575432_0_0_1"/>
<sequence>MKARRIRGCYIIVFAIVAFQSQVEVYTVYATFTGDDRDEKPSQVAPVSESTVVHNDAKMKQKDVHIGNLTNSTRLDPSSNAKLAQERSEDTTNTRVNTTALGDTSYTLASTPIESKAGAQHVDPNGTHVLFYDKYNLERRNSTLQKPGNGSDVQNSSSLREEKSQPAVRLEQLKSIIQEETNSDAGEEMRARLTAGQCGYCKKVWGCLAETDANSTMEPLVYQAKTLIAKVDQDRPSNLTIGRKEALRPVSAHLWSDKDFECKKLRNCTDVLADTKQAKSCIVNQQNDSKSCEIFYFGRQQNTTKVEKTGEENKVEDAKPKDERDAKRVPHPITITPTRPPAPPMSPPPLSTLDYVPAVTVAVTEVPPVPSSMDDAETQEAQARQARAISGNSDTPFLASATAIAASGVVAIILVVVYVNHRKYDGREAPPSASQNVSTPSGVSGSEASVYNDPLETRFSSIVMITPNGNGICVL</sequence>
<evidence type="ECO:0000256" key="1">
    <source>
        <dbReference type="SAM" id="MobiDB-lite"/>
    </source>
</evidence>
<evidence type="ECO:0000313" key="4">
    <source>
        <dbReference type="EMBL" id="CCA19675.1"/>
    </source>
</evidence>
<feature type="chain" id="PRO_5003259746" evidence="3">
    <location>
        <begin position="26"/>
        <end position="475"/>
    </location>
</feature>
<feature type="region of interest" description="Disordered" evidence="1">
    <location>
        <begin position="426"/>
        <end position="447"/>
    </location>
</feature>
<name>F0WEP3_9STRA</name>
<keyword evidence="3" id="KW-0732">Signal</keyword>
<proteinExistence type="predicted"/>
<keyword evidence="2" id="KW-1133">Transmembrane helix</keyword>
<accession>F0WEP3</accession>
<feature type="compositionally biased region" description="Polar residues" evidence="1">
    <location>
        <begin position="432"/>
        <end position="447"/>
    </location>
</feature>
<feature type="signal peptide" evidence="3">
    <location>
        <begin position="1"/>
        <end position="25"/>
    </location>
</feature>
<reference evidence="4" key="1">
    <citation type="journal article" date="2011" name="PLoS Biol.">
        <title>Gene gain and loss during evolution of obligate parasitism in the white rust pathogen of Arabidopsis thaliana.</title>
        <authorList>
            <person name="Kemen E."/>
            <person name="Gardiner A."/>
            <person name="Schultz-Larsen T."/>
            <person name="Kemen A.C."/>
            <person name="Balmuth A.L."/>
            <person name="Robert-Seilaniantz A."/>
            <person name="Bailey K."/>
            <person name="Holub E."/>
            <person name="Studholme D.J."/>
            <person name="Maclean D."/>
            <person name="Jones J.D."/>
        </authorList>
    </citation>
    <scope>NUCLEOTIDE SEQUENCE</scope>
</reference>
<organism evidence="4">
    <name type="scientific">Albugo laibachii Nc14</name>
    <dbReference type="NCBI Taxonomy" id="890382"/>
    <lineage>
        <taxon>Eukaryota</taxon>
        <taxon>Sar</taxon>
        <taxon>Stramenopiles</taxon>
        <taxon>Oomycota</taxon>
        <taxon>Peronosporomycetes</taxon>
        <taxon>Albuginales</taxon>
        <taxon>Albuginaceae</taxon>
        <taxon>Albugo</taxon>
    </lineage>
</organism>
<feature type="transmembrane region" description="Helical" evidence="2">
    <location>
        <begin position="397"/>
        <end position="419"/>
    </location>
</feature>
<evidence type="ECO:0000256" key="3">
    <source>
        <dbReference type="SAM" id="SignalP"/>
    </source>
</evidence>
<protein>
    <submittedName>
        <fullName evidence="4">AlNc14C76G5093 protein</fullName>
    </submittedName>
</protein>
<keyword evidence="2" id="KW-0812">Transmembrane</keyword>
<feature type="region of interest" description="Disordered" evidence="1">
    <location>
        <begin position="307"/>
        <end position="326"/>
    </location>
</feature>
<keyword evidence="2" id="KW-0472">Membrane</keyword>
<dbReference type="EMBL" id="FR824121">
    <property type="protein sequence ID" value="CCA19675.1"/>
    <property type="molecule type" value="Genomic_DNA"/>
</dbReference>
<gene>
    <name evidence="4" type="primary">AlNc14C76G5093</name>
    <name evidence="4" type="ORF">ALNC14_058180</name>
</gene>
<dbReference type="AlphaFoldDB" id="F0WEP3"/>
<feature type="compositionally biased region" description="Polar residues" evidence="1">
    <location>
        <begin position="142"/>
        <end position="158"/>
    </location>
</feature>
<evidence type="ECO:0000256" key="2">
    <source>
        <dbReference type="SAM" id="Phobius"/>
    </source>
</evidence>
<feature type="region of interest" description="Disordered" evidence="1">
    <location>
        <begin position="140"/>
        <end position="167"/>
    </location>
</feature>
<reference evidence="4" key="2">
    <citation type="submission" date="2011-02" db="EMBL/GenBank/DDBJ databases">
        <authorList>
            <person name="MacLean D."/>
        </authorList>
    </citation>
    <scope>NUCLEOTIDE SEQUENCE</scope>
</reference>